<dbReference type="Proteomes" id="UP000541610">
    <property type="component" value="Unassembled WGS sequence"/>
</dbReference>
<reference evidence="1 2" key="1">
    <citation type="submission" date="2020-04" db="EMBL/GenBank/DDBJ databases">
        <title>Perkinsus olseni comparative genomics.</title>
        <authorList>
            <person name="Bogema D.R."/>
        </authorList>
    </citation>
    <scope>NUCLEOTIDE SEQUENCE [LARGE SCALE GENOMIC DNA]</scope>
    <source>
        <strain evidence="1">00978-12</strain>
    </source>
</reference>
<organism evidence="1 2">
    <name type="scientific">Perkinsus olseni</name>
    <name type="common">Perkinsus atlanticus</name>
    <dbReference type="NCBI Taxonomy" id="32597"/>
    <lineage>
        <taxon>Eukaryota</taxon>
        <taxon>Sar</taxon>
        <taxon>Alveolata</taxon>
        <taxon>Perkinsozoa</taxon>
        <taxon>Perkinsea</taxon>
        <taxon>Perkinsida</taxon>
        <taxon>Perkinsidae</taxon>
        <taxon>Perkinsus</taxon>
    </lineage>
</organism>
<evidence type="ECO:0000313" key="2">
    <source>
        <dbReference type="Proteomes" id="UP000541610"/>
    </source>
</evidence>
<dbReference type="AlphaFoldDB" id="A0A7J6NUZ3"/>
<proteinExistence type="predicted"/>
<protein>
    <submittedName>
        <fullName evidence="1">Uncharacterized protein</fullName>
    </submittedName>
</protein>
<name>A0A7J6NUZ3_PEROL</name>
<comment type="caution">
    <text evidence="1">The sequence shown here is derived from an EMBL/GenBank/DDBJ whole genome shotgun (WGS) entry which is preliminary data.</text>
</comment>
<dbReference type="EMBL" id="JABANP010000188">
    <property type="protein sequence ID" value="KAF4687367.1"/>
    <property type="molecule type" value="Genomic_DNA"/>
</dbReference>
<sequence length="105" mass="11705">MTLSFRGLGSVVYGVLTYTVFSMLASGGDAMPSRDEHNAKILTGVDVCKDPVYKDYNTCCHDYDVLRVCYFCGGRYDRRDVYADCCYDGPGKDAARRTLCKAMEP</sequence>
<gene>
    <name evidence="1" type="ORF">FOZ60_004003</name>
</gene>
<evidence type="ECO:0000313" key="1">
    <source>
        <dbReference type="EMBL" id="KAF4687367.1"/>
    </source>
</evidence>
<accession>A0A7J6NUZ3</accession>